<dbReference type="GO" id="GO:0048188">
    <property type="term" value="C:Set1C/COMPASS complex"/>
    <property type="evidence" value="ECO:0007669"/>
    <property type="project" value="InterPro"/>
</dbReference>
<evidence type="ECO:0000256" key="6">
    <source>
        <dbReference type="PROSITE-ProRule" id="PRU00146"/>
    </source>
</evidence>
<dbReference type="STRING" id="1569628.A0A316USB7"/>
<keyword evidence="3 6" id="KW-0863">Zinc-finger</keyword>
<feature type="region of interest" description="Disordered" evidence="7">
    <location>
        <begin position="151"/>
        <end position="170"/>
    </location>
</feature>
<keyword evidence="2" id="KW-0479">Metal-binding</keyword>
<dbReference type="SMART" id="SM00249">
    <property type="entry name" value="PHD"/>
    <property type="match status" value="1"/>
</dbReference>
<dbReference type="EMBL" id="KZ819673">
    <property type="protein sequence ID" value="PWN26025.1"/>
    <property type="molecule type" value="Genomic_DNA"/>
</dbReference>
<feature type="region of interest" description="Disordered" evidence="7">
    <location>
        <begin position="859"/>
        <end position="897"/>
    </location>
</feature>
<dbReference type="PROSITE" id="PS01359">
    <property type="entry name" value="ZF_PHD_1"/>
    <property type="match status" value="1"/>
</dbReference>
<evidence type="ECO:0000313" key="10">
    <source>
        <dbReference type="Proteomes" id="UP000245884"/>
    </source>
</evidence>
<dbReference type="PANTHER" id="PTHR46174:SF1">
    <property type="entry name" value="CXXC-TYPE ZINC FINGER PROTEIN 1"/>
    <property type="match status" value="1"/>
</dbReference>
<feature type="compositionally biased region" description="Polar residues" evidence="7">
    <location>
        <begin position="90"/>
        <end position="105"/>
    </location>
</feature>
<evidence type="ECO:0000256" key="1">
    <source>
        <dbReference type="ARBA" id="ARBA00004123"/>
    </source>
</evidence>
<feature type="compositionally biased region" description="Low complexity" evidence="7">
    <location>
        <begin position="1156"/>
        <end position="1170"/>
    </location>
</feature>
<evidence type="ECO:0000313" key="9">
    <source>
        <dbReference type="EMBL" id="PWN26025.1"/>
    </source>
</evidence>
<feature type="region of interest" description="Disordered" evidence="7">
    <location>
        <begin position="81"/>
        <end position="130"/>
    </location>
</feature>
<feature type="compositionally biased region" description="Basic and acidic residues" evidence="7">
    <location>
        <begin position="463"/>
        <end position="488"/>
    </location>
</feature>
<gene>
    <name evidence="9" type="ORF">BDZ90DRAFT_228025</name>
</gene>
<dbReference type="GO" id="GO:0008270">
    <property type="term" value="F:zinc ion binding"/>
    <property type="evidence" value="ECO:0007669"/>
    <property type="project" value="UniProtKB-KW"/>
</dbReference>
<evidence type="ECO:0000256" key="4">
    <source>
        <dbReference type="ARBA" id="ARBA00022833"/>
    </source>
</evidence>
<feature type="compositionally biased region" description="Low complexity" evidence="7">
    <location>
        <begin position="801"/>
        <end position="812"/>
    </location>
</feature>
<evidence type="ECO:0000256" key="5">
    <source>
        <dbReference type="ARBA" id="ARBA00023242"/>
    </source>
</evidence>
<feature type="region of interest" description="Disordered" evidence="7">
    <location>
        <begin position="1"/>
        <end position="59"/>
    </location>
</feature>
<feature type="compositionally biased region" description="Low complexity" evidence="7">
    <location>
        <begin position="250"/>
        <end position="263"/>
    </location>
</feature>
<comment type="subcellular location">
    <subcellularLocation>
        <location evidence="1">Nucleus</location>
    </subcellularLocation>
</comment>
<protein>
    <recommendedName>
        <fullName evidence="8">PHD-type domain-containing protein</fullName>
    </recommendedName>
</protein>
<dbReference type="Pfam" id="PF00628">
    <property type="entry name" value="PHD"/>
    <property type="match status" value="1"/>
</dbReference>
<feature type="compositionally biased region" description="Acidic residues" evidence="7">
    <location>
        <begin position="1111"/>
        <end position="1124"/>
    </location>
</feature>
<feature type="region of interest" description="Disordered" evidence="7">
    <location>
        <begin position="754"/>
        <end position="826"/>
    </location>
</feature>
<reference evidence="9 10" key="1">
    <citation type="journal article" date="2018" name="Mol. Biol. Evol.">
        <title>Broad Genomic Sampling Reveals a Smut Pathogenic Ancestry of the Fungal Clade Ustilaginomycotina.</title>
        <authorList>
            <person name="Kijpornyongpan T."/>
            <person name="Mondo S.J."/>
            <person name="Barry K."/>
            <person name="Sandor L."/>
            <person name="Lee J."/>
            <person name="Lipzen A."/>
            <person name="Pangilinan J."/>
            <person name="LaButti K."/>
            <person name="Hainaut M."/>
            <person name="Henrissat B."/>
            <person name="Grigoriev I.V."/>
            <person name="Spatafora J.W."/>
            <person name="Aime M.C."/>
        </authorList>
    </citation>
    <scope>NUCLEOTIDE SEQUENCE [LARGE SCALE GENOMIC DNA]</scope>
    <source>
        <strain evidence="9 10">MCA 5214</strain>
    </source>
</reference>
<feature type="compositionally biased region" description="Polar residues" evidence="7">
    <location>
        <begin position="1036"/>
        <end position="1054"/>
    </location>
</feature>
<feature type="compositionally biased region" description="Polar residues" evidence="7">
    <location>
        <begin position="20"/>
        <end position="37"/>
    </location>
</feature>
<sequence>MQTFYSPMPPSHKSAVASRLANNSSQKPSTVPMQQFDNKGPCSPTKRFDNLPSVGDDQQHDDLLLLNDAAAVLQTPRRGRRVGGVEMGWQSPSRNVDVNQPTSVTPKKRSRSSLAGPSVPRRSQGGSAARNTLCDDAGYASVAVLGSAAGHHRSPSAVSSSPSFAAPPTAPARYDHLAAFRDPRPDEAGPSSAPYRPSHQSLVAVEVQGMGRVAVEPHVAVQLGALSEQEVRASMTSSSEGSKNSNDGLSSDSHYSTTSSATSLETPSCIDPSPSFSLASHFPASEDGSPSLRNAAKFGPALMPRKPKLQTSNGKSSDVPHELLDRINSFKDRILATPARPSTSATMPLICATAPRLGGHSRALAPRLPHLDWPDSPTGPWAAAASHTKKSEDARLDVVSSWLDVVDDEYASDPELSKPSVRALHHHPMVAKVLRERARKEAAAAAAALEAAAPKPKKRGRKTNAERERIRLEKLEQERRQARREQRMLLKNTSSSSSRRLHATTGTHHTTPSSLSHSVVLSSGGALSDIGSTASSVLDCSCGLQDEDTPMVRCDSCRRWYHMQCAGVGLNEELGETWYCVACEADEASLIEGFGSTVPSSAWRRRSVLAPADLFSPASAAAMRTGRVRGPPSTGGSFASSTTPTLLSASASLPAFPRTYGTHVGVETPSLRTRGGAAAAASGDSSSIPVFTHPPSAGESPSAFALGAGARSASGLPFSSALALAPSPQMDAAAEGMVRPIAGRARASRTGCYAVEPSSPLDRKSTATMAPTAPATTGRWRTPSYGGSGAARLSHSRGRAGKASASAAHEGGIVSSEDEQDDNDDVSRHVQFSPSIFTHSSKSEWDLSSLHARRNSNWLHNPRHAAPARTPSPTRPSAHLVTTPSRGAARDSDDVFSTPSRHLPGSAFWGSRNPAAAAGIGAIGGPSTPGSMLGTPRNSVHHQQSHGAAAVGLQTPSRSTRRRESSAWGLSLATTPGSVGGRGVDSHLLGVETSGGLHGGAGSMVFSSVGRDGQHGALVDLLGGIDFPQAHWNADSPGTGSPTLSARKPTTSSPARKRDNAAGVSMLGSQASTSSVRSTPTRQQPPRSGGSARKHAHFISGPGAELRSSDFDDDGDGLDEDDNQDIPSSSPYLRTPSMELYRRPSGPSTSGGGALSPGSPTPNRKAAAAKGSTSSTRLAPGPILKHSAAAAAKQGDNAVDEVSANTASMNAGDARNLGLGFNMEEINEYYDFVE</sequence>
<keyword evidence="10" id="KW-1185">Reference proteome</keyword>
<dbReference type="GO" id="GO:0045893">
    <property type="term" value="P:positive regulation of DNA-templated transcription"/>
    <property type="evidence" value="ECO:0007669"/>
    <property type="project" value="TreeGrafter"/>
</dbReference>
<dbReference type="AlphaFoldDB" id="A0A316USB7"/>
<dbReference type="GeneID" id="37026609"/>
<dbReference type="InterPro" id="IPR019787">
    <property type="entry name" value="Znf_PHD-finger"/>
</dbReference>
<organism evidence="9 10">
    <name type="scientific">Jaminaea rosea</name>
    <dbReference type="NCBI Taxonomy" id="1569628"/>
    <lineage>
        <taxon>Eukaryota</taxon>
        <taxon>Fungi</taxon>
        <taxon>Dikarya</taxon>
        <taxon>Basidiomycota</taxon>
        <taxon>Ustilaginomycotina</taxon>
        <taxon>Exobasidiomycetes</taxon>
        <taxon>Microstromatales</taxon>
        <taxon>Microstromatales incertae sedis</taxon>
        <taxon>Jaminaea</taxon>
    </lineage>
</organism>
<dbReference type="Gene3D" id="3.30.40.10">
    <property type="entry name" value="Zinc/RING finger domain, C3HC4 (zinc finger)"/>
    <property type="match status" value="1"/>
</dbReference>
<evidence type="ECO:0000256" key="7">
    <source>
        <dbReference type="SAM" id="MobiDB-lite"/>
    </source>
</evidence>
<evidence type="ECO:0000256" key="3">
    <source>
        <dbReference type="ARBA" id="ARBA00022771"/>
    </source>
</evidence>
<evidence type="ECO:0000256" key="2">
    <source>
        <dbReference type="ARBA" id="ARBA00022723"/>
    </source>
</evidence>
<feature type="region of interest" description="Disordered" evidence="7">
    <location>
        <begin position="445"/>
        <end position="517"/>
    </location>
</feature>
<feature type="region of interest" description="Disordered" evidence="7">
    <location>
        <begin position="933"/>
        <end position="986"/>
    </location>
</feature>
<feature type="compositionally biased region" description="Low complexity" evidence="7">
    <location>
        <begin position="503"/>
        <end position="517"/>
    </location>
</feature>
<feature type="compositionally biased region" description="Low complexity" evidence="7">
    <location>
        <begin position="155"/>
        <end position="167"/>
    </location>
</feature>
<dbReference type="Proteomes" id="UP000245884">
    <property type="component" value="Unassembled WGS sequence"/>
</dbReference>
<dbReference type="PANTHER" id="PTHR46174">
    <property type="entry name" value="CXXC-TYPE ZINC FINGER PROTEIN 1"/>
    <property type="match status" value="1"/>
</dbReference>
<feature type="region of interest" description="Disordered" evidence="7">
    <location>
        <begin position="302"/>
        <end position="321"/>
    </location>
</feature>
<feature type="compositionally biased region" description="Polar residues" evidence="7">
    <location>
        <begin position="234"/>
        <end position="249"/>
    </location>
</feature>
<evidence type="ECO:0000259" key="8">
    <source>
        <dbReference type="PROSITE" id="PS50016"/>
    </source>
</evidence>
<dbReference type="SUPFAM" id="SSF57903">
    <property type="entry name" value="FYVE/PHD zinc finger"/>
    <property type="match status" value="1"/>
</dbReference>
<accession>A0A316USB7</accession>
<dbReference type="InterPro" id="IPR013083">
    <property type="entry name" value="Znf_RING/FYVE/PHD"/>
</dbReference>
<feature type="compositionally biased region" description="Low complexity" evidence="7">
    <location>
        <begin position="865"/>
        <end position="878"/>
    </location>
</feature>
<keyword evidence="5" id="KW-0539">Nucleus</keyword>
<feature type="compositionally biased region" description="Polar residues" evidence="7">
    <location>
        <begin position="1067"/>
        <end position="1086"/>
    </location>
</feature>
<dbReference type="RefSeq" id="XP_025360637.1">
    <property type="nucleotide sequence ID" value="XM_025504786.1"/>
</dbReference>
<dbReference type="InterPro" id="IPR019786">
    <property type="entry name" value="Zinc_finger_PHD-type_CS"/>
</dbReference>
<dbReference type="InterPro" id="IPR037869">
    <property type="entry name" value="Spp1/CFP1"/>
</dbReference>
<feature type="domain" description="PHD-type" evidence="8">
    <location>
        <begin position="537"/>
        <end position="586"/>
    </location>
</feature>
<dbReference type="InterPro" id="IPR001965">
    <property type="entry name" value="Znf_PHD"/>
</dbReference>
<dbReference type="OrthoDB" id="436852at2759"/>
<proteinExistence type="predicted"/>
<keyword evidence="4" id="KW-0862">Zinc</keyword>
<name>A0A316USB7_9BASI</name>
<feature type="compositionally biased region" description="Low complexity" evidence="7">
    <location>
        <begin position="445"/>
        <end position="454"/>
    </location>
</feature>
<dbReference type="PROSITE" id="PS50016">
    <property type="entry name" value="ZF_PHD_2"/>
    <property type="match status" value="1"/>
</dbReference>
<dbReference type="InterPro" id="IPR011011">
    <property type="entry name" value="Znf_FYVE_PHD"/>
</dbReference>
<feature type="compositionally biased region" description="Low complexity" evidence="7">
    <location>
        <begin position="766"/>
        <end position="777"/>
    </location>
</feature>
<feature type="region of interest" description="Disordered" evidence="7">
    <location>
        <begin position="1032"/>
        <end position="1180"/>
    </location>
</feature>
<feature type="region of interest" description="Disordered" evidence="7">
    <location>
        <begin position="232"/>
        <end position="268"/>
    </location>
</feature>